<comment type="subcellular location">
    <subcellularLocation>
        <location evidence="2">Cell membrane</location>
        <topology evidence="2">Multi-pass membrane protein</topology>
    </subcellularLocation>
</comment>
<evidence type="ECO:0000256" key="2">
    <source>
        <dbReference type="ARBA" id="ARBA00004651"/>
    </source>
</evidence>
<keyword evidence="10 19" id="KW-0808">Transferase</keyword>
<dbReference type="InterPro" id="IPR043130">
    <property type="entry name" value="CDP-OH_PTrfase_TM_dom"/>
</dbReference>
<name>A0A1G5DBL6_9FIRM</name>
<comment type="catalytic activity">
    <reaction evidence="17">
        <text>a CDP-1,2-diacyl-sn-glycerol + sn-glycerol 3-phosphate = a 1,2-diacyl-sn-glycero-3-phospho-(1'-sn-glycero-3'-phosphate) + CMP + H(+)</text>
        <dbReference type="Rhea" id="RHEA:12593"/>
        <dbReference type="ChEBI" id="CHEBI:15378"/>
        <dbReference type="ChEBI" id="CHEBI:57597"/>
        <dbReference type="ChEBI" id="CHEBI:58332"/>
        <dbReference type="ChEBI" id="CHEBI:60110"/>
        <dbReference type="ChEBI" id="CHEBI:60377"/>
        <dbReference type="EC" id="2.7.8.5"/>
    </reaction>
</comment>
<keyword evidence="11 20" id="KW-0812">Transmembrane</keyword>
<dbReference type="FunFam" id="1.20.120.1760:FF:000004">
    <property type="entry name" value="CDP-diacylglycerol--glycerol-3-phosphate 3-phosphatidyltransferase"/>
    <property type="match status" value="1"/>
</dbReference>
<proteinExistence type="inferred from homology"/>
<organism evidence="21 22">
    <name type="scientific">Alkaliphilus peptidifermentans DSM 18978</name>
    <dbReference type="NCBI Taxonomy" id="1120976"/>
    <lineage>
        <taxon>Bacteria</taxon>
        <taxon>Bacillati</taxon>
        <taxon>Bacillota</taxon>
        <taxon>Clostridia</taxon>
        <taxon>Peptostreptococcales</taxon>
        <taxon>Natronincolaceae</taxon>
        <taxon>Alkaliphilus</taxon>
    </lineage>
</organism>
<dbReference type="NCBIfam" id="TIGR00560">
    <property type="entry name" value="pgsA"/>
    <property type="match status" value="1"/>
</dbReference>
<evidence type="ECO:0000256" key="3">
    <source>
        <dbReference type="ARBA" id="ARBA00005042"/>
    </source>
</evidence>
<dbReference type="InterPro" id="IPR050324">
    <property type="entry name" value="CDP-alcohol_PTase-I"/>
</dbReference>
<dbReference type="GO" id="GO:0008444">
    <property type="term" value="F:CDP-diacylglycerol-glycerol-3-phosphate 3-phosphatidyltransferase activity"/>
    <property type="evidence" value="ECO:0007669"/>
    <property type="project" value="UniProtKB-UniRule"/>
</dbReference>
<dbReference type="EC" id="2.7.8.5" evidence="6 18"/>
<dbReference type="GO" id="GO:0005886">
    <property type="term" value="C:plasma membrane"/>
    <property type="evidence" value="ECO:0007669"/>
    <property type="project" value="UniProtKB-SubCell"/>
</dbReference>
<keyword evidence="14 20" id="KW-0472">Membrane</keyword>
<keyword evidence="22" id="KW-1185">Reference proteome</keyword>
<dbReference type="UniPathway" id="UPA00084">
    <property type="reaction ID" value="UER00503"/>
</dbReference>
<evidence type="ECO:0000256" key="10">
    <source>
        <dbReference type="ARBA" id="ARBA00022679"/>
    </source>
</evidence>
<dbReference type="InterPro" id="IPR000462">
    <property type="entry name" value="CDP-OH_P_trans"/>
</dbReference>
<evidence type="ECO:0000256" key="18">
    <source>
        <dbReference type="NCBIfam" id="TIGR00560"/>
    </source>
</evidence>
<keyword evidence="15" id="KW-0594">Phospholipid biosynthesis</keyword>
<dbReference type="Pfam" id="PF01066">
    <property type="entry name" value="CDP-OH_P_transf"/>
    <property type="match status" value="1"/>
</dbReference>
<evidence type="ECO:0000256" key="12">
    <source>
        <dbReference type="ARBA" id="ARBA00022989"/>
    </source>
</evidence>
<evidence type="ECO:0000256" key="9">
    <source>
        <dbReference type="ARBA" id="ARBA00022516"/>
    </source>
</evidence>
<evidence type="ECO:0000256" key="5">
    <source>
        <dbReference type="ARBA" id="ARBA00010441"/>
    </source>
</evidence>
<evidence type="ECO:0000256" key="1">
    <source>
        <dbReference type="ARBA" id="ARBA00003973"/>
    </source>
</evidence>
<evidence type="ECO:0000256" key="7">
    <source>
        <dbReference type="ARBA" id="ARBA00014944"/>
    </source>
</evidence>
<evidence type="ECO:0000313" key="22">
    <source>
        <dbReference type="Proteomes" id="UP000198636"/>
    </source>
</evidence>
<feature type="transmembrane region" description="Helical" evidence="20">
    <location>
        <begin position="71"/>
        <end position="96"/>
    </location>
</feature>
<comment type="similarity">
    <text evidence="5 19">Belongs to the CDP-alcohol phosphatidyltransferase class-I family.</text>
</comment>
<dbReference type="STRING" id="1120976.SAMN03080606_00854"/>
<comment type="pathway">
    <text evidence="3">Phospholipid metabolism; phosphatidylglycerol biosynthesis; phosphatidylglycerol from CDP-diacylglycerol: step 1/2.</text>
</comment>
<keyword evidence="12 20" id="KW-1133">Transmembrane helix</keyword>
<gene>
    <name evidence="21" type="ORF">SAMN03080606_00854</name>
</gene>
<feature type="transmembrane region" description="Helical" evidence="20">
    <location>
        <begin position="102"/>
        <end position="121"/>
    </location>
</feature>
<dbReference type="PANTHER" id="PTHR14269:SF62">
    <property type="entry name" value="CDP-DIACYLGLYCEROL--GLYCEROL-3-PHOSPHATE 3-PHOSPHATIDYLTRANSFERASE 1, CHLOROPLASTIC"/>
    <property type="match status" value="1"/>
</dbReference>
<evidence type="ECO:0000256" key="20">
    <source>
        <dbReference type="SAM" id="Phobius"/>
    </source>
</evidence>
<evidence type="ECO:0000256" key="13">
    <source>
        <dbReference type="ARBA" id="ARBA00023098"/>
    </source>
</evidence>
<feature type="transmembrane region" description="Helical" evidence="20">
    <location>
        <begin position="152"/>
        <end position="169"/>
    </location>
</feature>
<keyword evidence="8" id="KW-1003">Cell membrane</keyword>
<evidence type="ECO:0000256" key="11">
    <source>
        <dbReference type="ARBA" id="ARBA00022692"/>
    </source>
</evidence>
<feature type="transmembrane region" description="Helical" evidence="20">
    <location>
        <begin position="128"/>
        <end position="146"/>
    </location>
</feature>
<dbReference type="OrthoDB" id="9796672at2"/>
<evidence type="ECO:0000256" key="6">
    <source>
        <dbReference type="ARBA" id="ARBA00013170"/>
    </source>
</evidence>
<accession>A0A1G5DBL6</accession>
<keyword evidence="16" id="KW-1208">Phospholipid metabolism</keyword>
<dbReference type="PROSITE" id="PS00379">
    <property type="entry name" value="CDP_ALCOHOL_P_TRANSF"/>
    <property type="match status" value="1"/>
</dbReference>
<evidence type="ECO:0000256" key="4">
    <source>
        <dbReference type="ARBA" id="ARBA00005189"/>
    </source>
</evidence>
<dbReference type="InterPro" id="IPR048254">
    <property type="entry name" value="CDP_ALCOHOL_P_TRANSF_CS"/>
</dbReference>
<protein>
    <recommendedName>
        <fullName evidence="7 18">CDP-diacylglycerol--glycerol-3-phosphate 3-phosphatidyltransferase</fullName>
        <ecNumber evidence="6 18">2.7.8.5</ecNumber>
    </recommendedName>
</protein>
<reference evidence="21 22" key="1">
    <citation type="submission" date="2016-10" db="EMBL/GenBank/DDBJ databases">
        <authorList>
            <person name="de Groot N.N."/>
        </authorList>
    </citation>
    <scope>NUCLEOTIDE SEQUENCE [LARGE SCALE GENOMIC DNA]</scope>
    <source>
        <strain evidence="21 22">DSM 18978</strain>
    </source>
</reference>
<evidence type="ECO:0000313" key="21">
    <source>
        <dbReference type="EMBL" id="SCY11921.1"/>
    </source>
</evidence>
<dbReference type="Proteomes" id="UP000198636">
    <property type="component" value="Unassembled WGS sequence"/>
</dbReference>
<dbReference type="GO" id="GO:0006655">
    <property type="term" value="P:phosphatidylglycerol biosynthetic process"/>
    <property type="evidence" value="ECO:0007669"/>
    <property type="project" value="UniProtKB-UniPathway"/>
</dbReference>
<evidence type="ECO:0000256" key="15">
    <source>
        <dbReference type="ARBA" id="ARBA00023209"/>
    </source>
</evidence>
<dbReference type="RefSeq" id="WP_091540349.1">
    <property type="nucleotide sequence ID" value="NZ_FMUS01000004.1"/>
</dbReference>
<dbReference type="PANTHER" id="PTHR14269">
    <property type="entry name" value="CDP-DIACYLGLYCEROL--GLYCEROL-3-PHOSPHATE 3-PHOSPHATIDYLTRANSFERASE-RELATED"/>
    <property type="match status" value="1"/>
</dbReference>
<comment type="pathway">
    <text evidence="4">Lipid metabolism.</text>
</comment>
<evidence type="ECO:0000256" key="16">
    <source>
        <dbReference type="ARBA" id="ARBA00023264"/>
    </source>
</evidence>
<evidence type="ECO:0000256" key="8">
    <source>
        <dbReference type="ARBA" id="ARBA00022475"/>
    </source>
</evidence>
<evidence type="ECO:0000256" key="17">
    <source>
        <dbReference type="ARBA" id="ARBA00048586"/>
    </source>
</evidence>
<sequence length="178" mass="19766">MNLANKLTILRILLVPVFMVFLLNRVPYGVQIAAGIFIIAAITDTLDGYIARKKNQVTNFGKFMDPLADKLLVSAALISLVQLGKLSAWVVVIIIAREFTISILRAVAAAEGIVIAASWWGKAKTITQIIAIIAILINNFPFRYINFPFDTIMIWVAVIFTVISGLDYIKINNHILKH</sequence>
<dbReference type="InterPro" id="IPR004570">
    <property type="entry name" value="Phosphatidylglycerol_P_synth"/>
</dbReference>
<comment type="function">
    <text evidence="1">This protein catalyzes the committed step to the synthesis of the acidic phospholipids.</text>
</comment>
<dbReference type="PIRSF" id="PIRSF000847">
    <property type="entry name" value="Phos_ph_gly_syn"/>
    <property type="match status" value="1"/>
</dbReference>
<evidence type="ECO:0000256" key="19">
    <source>
        <dbReference type="RuleBase" id="RU003750"/>
    </source>
</evidence>
<feature type="transmembrane region" description="Helical" evidence="20">
    <location>
        <begin position="30"/>
        <end position="50"/>
    </location>
</feature>
<keyword evidence="9" id="KW-0444">Lipid biosynthesis</keyword>
<evidence type="ECO:0000256" key="14">
    <source>
        <dbReference type="ARBA" id="ARBA00023136"/>
    </source>
</evidence>
<keyword evidence="13" id="KW-0443">Lipid metabolism</keyword>
<dbReference type="EMBL" id="FMUS01000004">
    <property type="protein sequence ID" value="SCY11921.1"/>
    <property type="molecule type" value="Genomic_DNA"/>
</dbReference>
<dbReference type="AlphaFoldDB" id="A0A1G5DBL6"/>
<dbReference type="Gene3D" id="1.20.120.1760">
    <property type="match status" value="1"/>
</dbReference>